<dbReference type="Proteomes" id="UP000315648">
    <property type="component" value="Unassembled WGS sequence"/>
</dbReference>
<dbReference type="SUPFAM" id="SSF55874">
    <property type="entry name" value="ATPase domain of HSP90 chaperone/DNA topoisomerase II/histidine kinase"/>
    <property type="match status" value="1"/>
</dbReference>
<dbReference type="PROSITE" id="PS50113">
    <property type="entry name" value="PAC"/>
    <property type="match status" value="1"/>
</dbReference>
<dbReference type="InterPro" id="IPR013655">
    <property type="entry name" value="PAS_fold_3"/>
</dbReference>
<dbReference type="OrthoDB" id="174740at2"/>
<dbReference type="PROSITE" id="PS50112">
    <property type="entry name" value="PAS"/>
    <property type="match status" value="1"/>
</dbReference>
<comment type="caution">
    <text evidence="12">The sequence shown here is derived from an EMBL/GenBank/DDBJ whole genome shotgun (WGS) entry which is preliminary data.</text>
</comment>
<dbReference type="NCBIfam" id="TIGR00229">
    <property type="entry name" value="sensory_box"/>
    <property type="match status" value="1"/>
</dbReference>
<dbReference type="InterPro" id="IPR035965">
    <property type="entry name" value="PAS-like_dom_sf"/>
</dbReference>
<dbReference type="InterPro" id="IPR052162">
    <property type="entry name" value="Sensor_kinase/Photoreceptor"/>
</dbReference>
<dbReference type="InterPro" id="IPR036890">
    <property type="entry name" value="HATPase_C_sf"/>
</dbReference>
<dbReference type="SUPFAM" id="SSF55785">
    <property type="entry name" value="PYP-like sensor domain (PAS domain)"/>
    <property type="match status" value="1"/>
</dbReference>
<dbReference type="PRINTS" id="PR00344">
    <property type="entry name" value="BCTRLSENSOR"/>
</dbReference>
<dbReference type="EMBL" id="VMBG01000001">
    <property type="protein sequence ID" value="TSJ78594.1"/>
    <property type="molecule type" value="Genomic_DNA"/>
</dbReference>
<evidence type="ECO:0000256" key="3">
    <source>
        <dbReference type="ARBA" id="ARBA00022553"/>
    </source>
</evidence>
<feature type="domain" description="PAC" evidence="10">
    <location>
        <begin position="210"/>
        <end position="262"/>
    </location>
</feature>
<sequence length="814" mass="90204">MSNTQVDSLPSPHRIALLTTDNALIGRLQASGLVPNLIVVSSVAAMDTAIQTLKPDAIFLTALSDSESLTYLIRTLHPRLSRRRIVALSHSDDSEDVVACLRCGADDFFSLRDPSQFLLRLERILNNLRSGTPRRSMDTRFKTLADSAPALVWITDETGSFIHFNRPWLEFTGRSFDTEINHGWFQGLPAEDRDRFRKAFGDCFQKRDPFRLDFRLRRHDGLYRWITCQGIPHYEEDGVFTGYIGSGLDVSDQHEAETLLAYRAITQAALAGFGRYALSQHTIQEIKQEATRLLCDTLQLDYSEVLLFDPMDSDQLVPMFTSGLPNGFQHGPMTAGEARISGDNHLRLDDDAGIFPGRENHAALNVRSALAAPINNGVRIVGFLTGLSTEQRSFGREAFDVLQALVTTISTVHQRNLAELALQESETKLLQSQKMEAVGQLAGGVAHDFNNLLTAVRCYGDMLHDELTEIAPQLKARTSEILKATARASSLTRQLLAFSRKQVLQPEVLDMNGVIADLRDLVRSLLSENVTLDVTFLPEDSCFEADRNQIDQVVLNLCLNARDAMPQNGVLSLIIQGLEVTGANTHQLAPGNYVQLTVRDTGIGMDATVKSQLFQPFFTTKPVGRGTGLGLATCAVIVKNCNGFITFESAPGKGTSFHLFLPRIDSARAQFFLESEQYTLTGKERLLIVEDDEAIRHITQAILESLGYKVTVLNGSVEALKFYQDNPDSVFDLLLSDVIMPEMNGLELARHIQAHFQPGLRPMFMSGYLGDTATVQAVADYNLPFLEKPFTMDSLARKVRETLDSPPVSLPLEG</sequence>
<dbReference type="SMART" id="SM00388">
    <property type="entry name" value="HisKA"/>
    <property type="match status" value="1"/>
</dbReference>
<evidence type="ECO:0000256" key="1">
    <source>
        <dbReference type="ARBA" id="ARBA00000085"/>
    </source>
</evidence>
<dbReference type="InterPro" id="IPR003594">
    <property type="entry name" value="HATPase_dom"/>
</dbReference>
<evidence type="ECO:0000259" key="7">
    <source>
        <dbReference type="PROSITE" id="PS50109"/>
    </source>
</evidence>
<dbReference type="SMART" id="SM00091">
    <property type="entry name" value="PAS"/>
    <property type="match status" value="1"/>
</dbReference>
<comment type="caution">
    <text evidence="6">Lacks conserved residue(s) required for the propagation of feature annotation.</text>
</comment>
<dbReference type="RefSeq" id="WP_144228935.1">
    <property type="nucleotide sequence ID" value="NZ_CBCRVV010000002.1"/>
</dbReference>
<dbReference type="InterPro" id="IPR003661">
    <property type="entry name" value="HisK_dim/P_dom"/>
</dbReference>
<protein>
    <recommendedName>
        <fullName evidence="2">histidine kinase</fullName>
        <ecNumber evidence="2">2.7.13.3</ecNumber>
    </recommendedName>
</protein>
<evidence type="ECO:0000259" key="11">
    <source>
        <dbReference type="PROSITE" id="PS50206"/>
    </source>
</evidence>
<feature type="domain" description="Response regulatory" evidence="8">
    <location>
        <begin position="685"/>
        <end position="803"/>
    </location>
</feature>
<evidence type="ECO:0000259" key="8">
    <source>
        <dbReference type="PROSITE" id="PS50110"/>
    </source>
</evidence>
<dbReference type="SMART" id="SM00448">
    <property type="entry name" value="REC"/>
    <property type="match status" value="1"/>
</dbReference>
<dbReference type="SMART" id="SM00065">
    <property type="entry name" value="GAF"/>
    <property type="match status" value="1"/>
</dbReference>
<keyword evidence="13" id="KW-1185">Reference proteome</keyword>
<dbReference type="InterPro" id="IPR029016">
    <property type="entry name" value="GAF-like_dom_sf"/>
</dbReference>
<evidence type="ECO:0000256" key="5">
    <source>
        <dbReference type="ARBA" id="ARBA00022777"/>
    </source>
</evidence>
<dbReference type="InterPro" id="IPR011006">
    <property type="entry name" value="CheY-like_superfamily"/>
</dbReference>
<dbReference type="GO" id="GO:0000155">
    <property type="term" value="F:phosphorelay sensor kinase activity"/>
    <property type="evidence" value="ECO:0007669"/>
    <property type="project" value="InterPro"/>
</dbReference>
<accession>A0A556QPM3</accession>
<keyword evidence="5" id="KW-0418">Kinase</keyword>
<dbReference type="SUPFAM" id="SSF55781">
    <property type="entry name" value="GAF domain-like"/>
    <property type="match status" value="1"/>
</dbReference>
<evidence type="ECO:0000256" key="6">
    <source>
        <dbReference type="PROSITE-ProRule" id="PRU00169"/>
    </source>
</evidence>
<dbReference type="Gene3D" id="3.30.450.40">
    <property type="match status" value="1"/>
</dbReference>
<dbReference type="Gene3D" id="3.30.450.20">
    <property type="entry name" value="PAS domain"/>
    <property type="match status" value="1"/>
</dbReference>
<evidence type="ECO:0000256" key="4">
    <source>
        <dbReference type="ARBA" id="ARBA00022679"/>
    </source>
</evidence>
<dbReference type="Pfam" id="PF00072">
    <property type="entry name" value="Response_reg"/>
    <property type="match status" value="1"/>
</dbReference>
<dbReference type="Gene3D" id="3.30.565.10">
    <property type="entry name" value="Histidine kinase-like ATPase, C-terminal domain"/>
    <property type="match status" value="1"/>
</dbReference>
<dbReference type="AlphaFoldDB" id="A0A556QPM3"/>
<reference evidence="12 13" key="1">
    <citation type="submission" date="2019-07" db="EMBL/GenBank/DDBJ databases">
        <title>Description of 53C-WASEF.</title>
        <authorList>
            <person name="Pitt A."/>
            <person name="Hahn M.W."/>
        </authorList>
    </citation>
    <scope>NUCLEOTIDE SEQUENCE [LARGE SCALE GENOMIC DNA]</scope>
    <source>
        <strain evidence="12 13">53C-WASEF</strain>
    </source>
</reference>
<dbReference type="PROSITE" id="PS50110">
    <property type="entry name" value="RESPONSE_REGULATORY"/>
    <property type="match status" value="2"/>
</dbReference>
<evidence type="ECO:0000259" key="10">
    <source>
        <dbReference type="PROSITE" id="PS50113"/>
    </source>
</evidence>
<feature type="modified residue" description="4-aspartylphosphate" evidence="6">
    <location>
        <position position="737"/>
    </location>
</feature>
<dbReference type="CDD" id="cd00082">
    <property type="entry name" value="HisKA"/>
    <property type="match status" value="1"/>
</dbReference>
<feature type="domain" description="Response regulatory" evidence="8">
    <location>
        <begin position="15"/>
        <end position="126"/>
    </location>
</feature>
<evidence type="ECO:0000313" key="13">
    <source>
        <dbReference type="Proteomes" id="UP000315648"/>
    </source>
</evidence>
<proteinExistence type="predicted"/>
<dbReference type="PANTHER" id="PTHR43304">
    <property type="entry name" value="PHYTOCHROME-LIKE PROTEIN CPH1"/>
    <property type="match status" value="1"/>
</dbReference>
<dbReference type="InterPro" id="IPR000014">
    <property type="entry name" value="PAS"/>
</dbReference>
<feature type="domain" description="Rhodanese" evidence="11">
    <location>
        <begin position="683"/>
        <end position="729"/>
    </location>
</feature>
<dbReference type="InterPro" id="IPR000700">
    <property type="entry name" value="PAS-assoc_C"/>
</dbReference>
<evidence type="ECO:0000313" key="12">
    <source>
        <dbReference type="EMBL" id="TSJ78594.1"/>
    </source>
</evidence>
<dbReference type="InterPro" id="IPR001763">
    <property type="entry name" value="Rhodanese-like_dom"/>
</dbReference>
<dbReference type="Pfam" id="PF01590">
    <property type="entry name" value="GAF"/>
    <property type="match status" value="1"/>
</dbReference>
<dbReference type="SUPFAM" id="SSF52172">
    <property type="entry name" value="CheY-like"/>
    <property type="match status" value="2"/>
</dbReference>
<dbReference type="FunFam" id="3.30.450.20:FF:000099">
    <property type="entry name" value="Sensory box sensor histidine kinase"/>
    <property type="match status" value="1"/>
</dbReference>
<dbReference type="Pfam" id="PF08447">
    <property type="entry name" value="PAS_3"/>
    <property type="match status" value="1"/>
</dbReference>
<dbReference type="InterPro" id="IPR004358">
    <property type="entry name" value="Sig_transdc_His_kin-like_C"/>
</dbReference>
<dbReference type="CDD" id="cd00130">
    <property type="entry name" value="PAS"/>
    <property type="match status" value="1"/>
</dbReference>
<dbReference type="Pfam" id="PF00512">
    <property type="entry name" value="HisKA"/>
    <property type="match status" value="1"/>
</dbReference>
<keyword evidence="3 6" id="KW-0597">Phosphoprotein</keyword>
<dbReference type="CDD" id="cd00156">
    <property type="entry name" value="REC"/>
    <property type="match status" value="1"/>
</dbReference>
<evidence type="ECO:0000259" key="9">
    <source>
        <dbReference type="PROSITE" id="PS50112"/>
    </source>
</evidence>
<dbReference type="SUPFAM" id="SSF47384">
    <property type="entry name" value="Homodimeric domain of signal transducing histidine kinase"/>
    <property type="match status" value="1"/>
</dbReference>
<dbReference type="InterPro" id="IPR001789">
    <property type="entry name" value="Sig_transdc_resp-reg_receiver"/>
</dbReference>
<dbReference type="PROSITE" id="PS50109">
    <property type="entry name" value="HIS_KIN"/>
    <property type="match status" value="1"/>
</dbReference>
<dbReference type="Pfam" id="PF02518">
    <property type="entry name" value="HATPase_c"/>
    <property type="match status" value="1"/>
</dbReference>
<dbReference type="InterPro" id="IPR036097">
    <property type="entry name" value="HisK_dim/P_sf"/>
</dbReference>
<dbReference type="SMART" id="SM00086">
    <property type="entry name" value="PAC"/>
    <property type="match status" value="1"/>
</dbReference>
<evidence type="ECO:0000256" key="2">
    <source>
        <dbReference type="ARBA" id="ARBA00012438"/>
    </source>
</evidence>
<dbReference type="InterPro" id="IPR001610">
    <property type="entry name" value="PAC"/>
</dbReference>
<dbReference type="EC" id="2.7.13.3" evidence="2"/>
<gene>
    <name evidence="12" type="ORF">FPL22_04640</name>
</gene>
<dbReference type="Gene3D" id="3.40.50.2300">
    <property type="match status" value="2"/>
</dbReference>
<dbReference type="InterPro" id="IPR003018">
    <property type="entry name" value="GAF"/>
</dbReference>
<dbReference type="InterPro" id="IPR005467">
    <property type="entry name" value="His_kinase_dom"/>
</dbReference>
<name>A0A556QPM3_9BACT</name>
<comment type="catalytic activity">
    <reaction evidence="1">
        <text>ATP + protein L-histidine = ADP + protein N-phospho-L-histidine.</text>
        <dbReference type="EC" id="2.7.13.3"/>
    </reaction>
</comment>
<feature type="domain" description="Histidine kinase" evidence="7">
    <location>
        <begin position="444"/>
        <end position="665"/>
    </location>
</feature>
<feature type="domain" description="PAS" evidence="9">
    <location>
        <begin position="137"/>
        <end position="207"/>
    </location>
</feature>
<dbReference type="SMART" id="SM00387">
    <property type="entry name" value="HATPase_c"/>
    <property type="match status" value="1"/>
</dbReference>
<dbReference type="PROSITE" id="PS50206">
    <property type="entry name" value="RHODANESE_3"/>
    <property type="match status" value="1"/>
</dbReference>
<dbReference type="Gene3D" id="1.10.287.130">
    <property type="match status" value="1"/>
</dbReference>
<organism evidence="12 13">
    <name type="scientific">Rariglobus hedericola</name>
    <dbReference type="NCBI Taxonomy" id="2597822"/>
    <lineage>
        <taxon>Bacteria</taxon>
        <taxon>Pseudomonadati</taxon>
        <taxon>Verrucomicrobiota</taxon>
        <taxon>Opitutia</taxon>
        <taxon>Opitutales</taxon>
        <taxon>Opitutaceae</taxon>
        <taxon>Rariglobus</taxon>
    </lineage>
</organism>
<dbReference type="PANTHER" id="PTHR43304:SF1">
    <property type="entry name" value="PAC DOMAIN-CONTAINING PROTEIN"/>
    <property type="match status" value="1"/>
</dbReference>
<keyword evidence="4" id="KW-0808">Transferase</keyword>